<name>A0A6N3AQU3_CLOBU</name>
<dbReference type="AlphaFoldDB" id="A0A6N3AQU3"/>
<reference evidence="1" key="1">
    <citation type="submission" date="2019-11" db="EMBL/GenBank/DDBJ databases">
        <authorList>
            <person name="Feng L."/>
        </authorList>
    </citation>
    <scope>NUCLEOTIDE SEQUENCE</scope>
    <source>
        <strain evidence="1">CButyricumLFYP62</strain>
    </source>
</reference>
<evidence type="ECO:0000313" key="1">
    <source>
        <dbReference type="EMBL" id="VYT94889.1"/>
    </source>
</evidence>
<protein>
    <submittedName>
        <fullName evidence="1">Uncharacterized protein</fullName>
    </submittedName>
</protein>
<gene>
    <name evidence="1" type="ORF">CBLFYP62_01139</name>
</gene>
<proteinExistence type="predicted"/>
<dbReference type="RefSeq" id="WP_002582908.1">
    <property type="nucleotide sequence ID" value="NZ_CACRTU010000010.1"/>
</dbReference>
<sequence>MRNEADFILQNIHEMTKDINEDDNFQSTKDKVYRCEAIRTIFLGLHKDQQDRALKFLLSLLVQQKTESKLKIVGGTN</sequence>
<dbReference type="EMBL" id="CACRTU010000010">
    <property type="protein sequence ID" value="VYT94889.1"/>
    <property type="molecule type" value="Genomic_DNA"/>
</dbReference>
<organism evidence="1">
    <name type="scientific">Clostridium butyricum</name>
    <dbReference type="NCBI Taxonomy" id="1492"/>
    <lineage>
        <taxon>Bacteria</taxon>
        <taxon>Bacillati</taxon>
        <taxon>Bacillota</taxon>
        <taxon>Clostridia</taxon>
        <taxon>Eubacteriales</taxon>
        <taxon>Clostridiaceae</taxon>
        <taxon>Clostridium</taxon>
    </lineage>
</organism>
<accession>A0A6N3AQU3</accession>